<evidence type="ECO:0000256" key="2">
    <source>
        <dbReference type="SAM" id="MobiDB-lite"/>
    </source>
</evidence>
<feature type="region of interest" description="Disordered" evidence="2">
    <location>
        <begin position="40"/>
        <end position="80"/>
    </location>
</feature>
<reference evidence="3 4" key="1">
    <citation type="journal article" date="2007" name="PLoS Pathog.">
        <title>Genome sequence of Babesia bovis and comparative analysis of apicomplexan hemoprotozoa.</title>
        <authorList>
            <person name="Brayton K.A."/>
            <person name="Lau A.O.T."/>
            <person name="Herndon D.R."/>
            <person name="Hannick L."/>
            <person name="Kappmeyer L.S."/>
            <person name="Berens S.J."/>
            <person name="Bidwell S.L."/>
            <person name="Brown W.C."/>
            <person name="Crabtree J."/>
            <person name="Fadrosh D."/>
            <person name="Feldblum T."/>
            <person name="Forberger H.A."/>
            <person name="Haas B.J."/>
            <person name="Howell J.M."/>
            <person name="Khouri H."/>
            <person name="Koo H."/>
            <person name="Mann D.J."/>
            <person name="Norimine J."/>
            <person name="Paulsen I.T."/>
            <person name="Radune D."/>
            <person name="Ren Q."/>
            <person name="Smith R.K. Jr."/>
            <person name="Suarez C.E."/>
            <person name="White O."/>
            <person name="Wortman J.R."/>
            <person name="Knowles D.P. Jr."/>
            <person name="McElwain T.F."/>
            <person name="Nene V.M."/>
        </authorList>
    </citation>
    <scope>NUCLEOTIDE SEQUENCE [LARGE SCALE GENOMIC DNA]</scope>
    <source>
        <strain evidence="3">T2Bo</strain>
    </source>
</reference>
<feature type="compositionally biased region" description="Basic and acidic residues" evidence="2">
    <location>
        <begin position="47"/>
        <end position="57"/>
    </location>
</feature>
<name>A7AU61_BABBO</name>
<feature type="coiled-coil region" evidence="1">
    <location>
        <begin position="91"/>
        <end position="154"/>
    </location>
</feature>
<dbReference type="InParanoid" id="A7AU61"/>
<dbReference type="AlphaFoldDB" id="A7AU61"/>
<comment type="caution">
    <text evidence="3">The sequence shown here is derived from an EMBL/GenBank/DDBJ whole genome shotgun (WGS) entry which is preliminary data.</text>
</comment>
<dbReference type="KEGG" id="bbo:BBOV_II005200"/>
<evidence type="ECO:0000313" key="3">
    <source>
        <dbReference type="EMBL" id="EDO06472.1"/>
    </source>
</evidence>
<proteinExistence type="predicted"/>
<dbReference type="EMBL" id="AAXT01000003">
    <property type="protein sequence ID" value="EDO06472.1"/>
    <property type="molecule type" value="Genomic_DNA"/>
</dbReference>
<dbReference type="GeneID" id="5478272"/>
<reference evidence="4" key="3">
    <citation type="journal article" date="2021" name="Int. J. Parasitol.">
        <title>Comparative analysis of gene expression between Babesia bovis blood stages and kinetes allowed by improved genome annotation.</title>
        <authorList>
            <person name="Ueti M.W."/>
            <person name="Johnson W.C."/>
            <person name="Kappmeyer L.S."/>
            <person name="Herndon D.R."/>
            <person name="Mousel M.R."/>
            <person name="Reif K.E."/>
            <person name="Taus N.S."/>
            <person name="Ifeonu O.O."/>
            <person name="Silva J.C."/>
            <person name="Suarez C.E."/>
            <person name="Brayton K.A."/>
        </authorList>
    </citation>
    <scope>NUCLEOTIDE SEQUENCE [LARGE SCALE GENOMIC DNA]</scope>
</reference>
<dbReference type="Proteomes" id="UP000002173">
    <property type="component" value="Unassembled WGS sequence"/>
</dbReference>
<reference evidence="4" key="2">
    <citation type="journal article" date="2020" name="Data Brief">
        <title>Transcriptome dataset of Babesia bovis life stages within vertebrate and invertebrate hosts.</title>
        <authorList>
            <person name="Ueti M.W."/>
            <person name="Johnson W.C."/>
            <person name="Kappmeyer L.S."/>
            <person name="Herndon D.R."/>
            <person name="Mousel M.R."/>
            <person name="Reif K.E."/>
            <person name="Taus N.S."/>
            <person name="Ifeonu O.O."/>
            <person name="Silva J.C."/>
            <person name="Suarez C.E."/>
            <person name="Brayton K.A."/>
        </authorList>
    </citation>
    <scope>NUCLEOTIDE SEQUENCE [LARGE SCALE GENOMIC DNA]</scope>
</reference>
<accession>A7AU61</accession>
<evidence type="ECO:0000256" key="1">
    <source>
        <dbReference type="SAM" id="Coils"/>
    </source>
</evidence>
<organism evidence="3 4">
    <name type="scientific">Babesia bovis</name>
    <dbReference type="NCBI Taxonomy" id="5865"/>
    <lineage>
        <taxon>Eukaryota</taxon>
        <taxon>Sar</taxon>
        <taxon>Alveolata</taxon>
        <taxon>Apicomplexa</taxon>
        <taxon>Aconoidasida</taxon>
        <taxon>Piroplasmida</taxon>
        <taxon>Babesiidae</taxon>
        <taxon>Babesia</taxon>
    </lineage>
</organism>
<evidence type="ECO:0000313" key="4">
    <source>
        <dbReference type="Proteomes" id="UP000002173"/>
    </source>
</evidence>
<keyword evidence="1" id="KW-0175">Coiled coil</keyword>
<gene>
    <name evidence="3" type="ORF">BBOV_II005200</name>
</gene>
<dbReference type="VEuPathDB" id="PiroplasmaDB:BBOV_II005200"/>
<protein>
    <submittedName>
        <fullName evidence="3">Uncharacterized protein</fullName>
    </submittedName>
</protein>
<keyword evidence="4" id="KW-1185">Reference proteome</keyword>
<dbReference type="RefSeq" id="XP_001610040.1">
    <property type="nucleotide sequence ID" value="XM_001609990.1"/>
</dbReference>
<dbReference type="eggNOG" id="ENOG502QWXP">
    <property type="taxonomic scope" value="Eukaryota"/>
</dbReference>
<sequence length="196" mass="23051">MESCFYDAEVCRRFNMLGNYINYYETAIKRIKDTAPESDDIPADCLGHVKEPTKGSESDASSVSDESVDEEPLPEPENTISTNEAKLLCKLKEAEYTITALQEHLNSMNKDHFDVEQALKKTYYEDRKRDQQECHRLQNELIDKHQQIVELARKNELNTKFWDDRQREINNLMNDVILNVKDMYRYQELCNIFSPK</sequence>
<dbReference type="OMA" id="YRYQELC"/>